<dbReference type="PANTHER" id="PTHR45947">
    <property type="entry name" value="SULFOQUINOVOSYL TRANSFERASE SQD2"/>
    <property type="match status" value="1"/>
</dbReference>
<dbReference type="Gene3D" id="3.40.50.2000">
    <property type="entry name" value="Glycogen Phosphorylase B"/>
    <property type="match status" value="1"/>
</dbReference>
<accession>A0A645J2B4</accession>
<protein>
    <recommendedName>
        <fullName evidence="1">Glycosyl transferase family 1 domain-containing protein</fullName>
    </recommendedName>
</protein>
<dbReference type="InterPro" id="IPR001296">
    <property type="entry name" value="Glyco_trans_1"/>
</dbReference>
<organism evidence="2">
    <name type="scientific">bioreactor metagenome</name>
    <dbReference type="NCBI Taxonomy" id="1076179"/>
    <lineage>
        <taxon>unclassified sequences</taxon>
        <taxon>metagenomes</taxon>
        <taxon>ecological metagenomes</taxon>
    </lineage>
</organism>
<dbReference type="PANTHER" id="PTHR45947:SF3">
    <property type="entry name" value="SULFOQUINOVOSYL TRANSFERASE SQD2"/>
    <property type="match status" value="1"/>
</dbReference>
<reference evidence="2" key="1">
    <citation type="submission" date="2019-08" db="EMBL/GenBank/DDBJ databases">
        <authorList>
            <person name="Kucharzyk K."/>
            <person name="Murdoch R.W."/>
            <person name="Higgins S."/>
            <person name="Loffler F."/>
        </authorList>
    </citation>
    <scope>NUCLEOTIDE SEQUENCE</scope>
</reference>
<dbReference type="AlphaFoldDB" id="A0A645J2B4"/>
<dbReference type="SUPFAM" id="SSF53756">
    <property type="entry name" value="UDP-Glycosyltransferase/glycogen phosphorylase"/>
    <property type="match status" value="1"/>
</dbReference>
<evidence type="ECO:0000313" key="2">
    <source>
        <dbReference type="EMBL" id="MPN54634.1"/>
    </source>
</evidence>
<name>A0A645J2B4_9ZZZZ</name>
<proteinExistence type="predicted"/>
<dbReference type="InterPro" id="IPR050194">
    <property type="entry name" value="Glycosyltransferase_grp1"/>
</dbReference>
<dbReference type="Pfam" id="PF00534">
    <property type="entry name" value="Glycos_transf_1"/>
    <property type="match status" value="1"/>
</dbReference>
<feature type="domain" description="Glycosyl transferase family 1" evidence="1">
    <location>
        <begin position="4"/>
        <end position="94"/>
    </location>
</feature>
<dbReference type="GO" id="GO:0016757">
    <property type="term" value="F:glycosyltransferase activity"/>
    <property type="evidence" value="ECO:0007669"/>
    <property type="project" value="InterPro"/>
</dbReference>
<gene>
    <name evidence="2" type="ORF">SDC9_202306</name>
</gene>
<evidence type="ECO:0000259" key="1">
    <source>
        <dbReference type="Pfam" id="PF00534"/>
    </source>
</evidence>
<sequence length="95" mass="10744">MANQIQEYPLPKNLHVKLFGRVEYSELPKYYAQVGVFVFPTYKDEWGLVINEALASGLPVIGSIYSQAVEELVAEGENGWLFKTDNSTEIFEALE</sequence>
<dbReference type="EMBL" id="VSSQ01123061">
    <property type="protein sequence ID" value="MPN54634.1"/>
    <property type="molecule type" value="Genomic_DNA"/>
</dbReference>
<comment type="caution">
    <text evidence="2">The sequence shown here is derived from an EMBL/GenBank/DDBJ whole genome shotgun (WGS) entry which is preliminary data.</text>
</comment>